<evidence type="ECO:0000313" key="3">
    <source>
        <dbReference type="EMBL" id="CAG8612684.1"/>
    </source>
</evidence>
<evidence type="ECO:0000313" key="4">
    <source>
        <dbReference type="Proteomes" id="UP000789508"/>
    </source>
</evidence>
<feature type="region of interest" description="Disordered" evidence="1">
    <location>
        <begin position="124"/>
        <end position="173"/>
    </location>
</feature>
<comment type="caution">
    <text evidence="3">The sequence shown here is derived from an EMBL/GenBank/DDBJ whole genome shotgun (WGS) entry which is preliminary data.</text>
</comment>
<proteinExistence type="predicted"/>
<dbReference type="AlphaFoldDB" id="A0A9N9CST7"/>
<evidence type="ECO:0000256" key="2">
    <source>
        <dbReference type="SAM" id="Phobius"/>
    </source>
</evidence>
<gene>
    <name evidence="3" type="ORF">ALEPTO_LOCUS8633</name>
</gene>
<keyword evidence="4" id="KW-1185">Reference proteome</keyword>
<dbReference type="EMBL" id="CAJVPS010005218">
    <property type="protein sequence ID" value="CAG8612684.1"/>
    <property type="molecule type" value="Genomic_DNA"/>
</dbReference>
<feature type="compositionally biased region" description="Polar residues" evidence="1">
    <location>
        <begin position="137"/>
        <end position="146"/>
    </location>
</feature>
<reference evidence="3" key="1">
    <citation type="submission" date="2021-06" db="EMBL/GenBank/DDBJ databases">
        <authorList>
            <person name="Kallberg Y."/>
            <person name="Tangrot J."/>
            <person name="Rosling A."/>
        </authorList>
    </citation>
    <scope>NUCLEOTIDE SEQUENCE</scope>
    <source>
        <strain evidence="3">FL130A</strain>
    </source>
</reference>
<name>A0A9N9CST7_9GLOM</name>
<protein>
    <submittedName>
        <fullName evidence="3">327_t:CDS:1</fullName>
    </submittedName>
</protein>
<keyword evidence="2" id="KW-0472">Membrane</keyword>
<feature type="transmembrane region" description="Helical" evidence="2">
    <location>
        <begin position="213"/>
        <end position="235"/>
    </location>
</feature>
<evidence type="ECO:0000256" key="1">
    <source>
        <dbReference type="SAM" id="MobiDB-lite"/>
    </source>
</evidence>
<accession>A0A9N9CST7</accession>
<organism evidence="3 4">
    <name type="scientific">Ambispora leptoticha</name>
    <dbReference type="NCBI Taxonomy" id="144679"/>
    <lineage>
        <taxon>Eukaryota</taxon>
        <taxon>Fungi</taxon>
        <taxon>Fungi incertae sedis</taxon>
        <taxon>Mucoromycota</taxon>
        <taxon>Glomeromycotina</taxon>
        <taxon>Glomeromycetes</taxon>
        <taxon>Archaeosporales</taxon>
        <taxon>Ambisporaceae</taxon>
        <taxon>Ambispora</taxon>
    </lineage>
</organism>
<keyword evidence="2" id="KW-1133">Transmembrane helix</keyword>
<dbReference type="Proteomes" id="UP000789508">
    <property type="component" value="Unassembled WGS sequence"/>
</dbReference>
<feature type="compositionally biased region" description="Polar residues" evidence="1">
    <location>
        <begin position="156"/>
        <end position="165"/>
    </location>
</feature>
<sequence>MCEKDINSNSKLKRKFDSFEDGENHIIINLHPRDIDKVEETLSHCFEVAPMIYSSMSFRFRFDDPINIESEIGKENCMIDQVSQLGELKKFVKEFLEKNYDYAQIADTEPNQISLTIKRDEQFEQENNKSDDDAISQELNTNPQENNKSDDDAISQELNTNPQENNKSDDDAISQELNTNPQVKHVIINVNDENEDAFDELFESGVSGWLKFIIFYFAILIMFGRFVGLFLSLSFNVSHK</sequence>
<keyword evidence="2" id="KW-0812">Transmembrane</keyword>